<keyword evidence="2" id="KW-0805">Transcription regulation</keyword>
<evidence type="ECO:0000256" key="2">
    <source>
        <dbReference type="ARBA" id="ARBA00023015"/>
    </source>
</evidence>
<dbReference type="InterPro" id="IPR036388">
    <property type="entry name" value="WH-like_DNA-bd_sf"/>
</dbReference>
<evidence type="ECO:0000259" key="5">
    <source>
        <dbReference type="PROSITE" id="PS50931"/>
    </source>
</evidence>
<feature type="domain" description="HTH lysR-type" evidence="5">
    <location>
        <begin position="1"/>
        <end position="58"/>
    </location>
</feature>
<dbReference type="EMBL" id="VHSH01000002">
    <property type="protein sequence ID" value="TQV82183.1"/>
    <property type="molecule type" value="Genomic_DNA"/>
</dbReference>
<dbReference type="Proteomes" id="UP000315252">
    <property type="component" value="Unassembled WGS sequence"/>
</dbReference>
<keyword evidence="7" id="KW-1185">Reference proteome</keyword>
<reference evidence="6 7" key="1">
    <citation type="submission" date="2019-06" db="EMBL/GenBank/DDBJ databases">
        <title>Whole genome sequence for Rhodospirillaceae sp. R148.</title>
        <authorList>
            <person name="Wang G."/>
        </authorList>
    </citation>
    <scope>NUCLEOTIDE SEQUENCE [LARGE SCALE GENOMIC DNA]</scope>
    <source>
        <strain evidence="6 7">R148</strain>
    </source>
</reference>
<dbReference type="RefSeq" id="WP_142895813.1">
    <property type="nucleotide sequence ID" value="NZ_ML660053.1"/>
</dbReference>
<dbReference type="Gene3D" id="1.10.10.10">
    <property type="entry name" value="Winged helix-like DNA-binding domain superfamily/Winged helix DNA-binding domain"/>
    <property type="match status" value="1"/>
</dbReference>
<evidence type="ECO:0000313" key="7">
    <source>
        <dbReference type="Proteomes" id="UP000315252"/>
    </source>
</evidence>
<keyword evidence="3" id="KW-0238">DNA-binding</keyword>
<dbReference type="Pfam" id="PF03466">
    <property type="entry name" value="LysR_substrate"/>
    <property type="match status" value="1"/>
</dbReference>
<accession>A0A545TYD0</accession>
<proteinExistence type="inferred from homology"/>
<evidence type="ECO:0000256" key="3">
    <source>
        <dbReference type="ARBA" id="ARBA00023125"/>
    </source>
</evidence>
<organism evidence="6 7">
    <name type="scientific">Denitrobaculum tricleocarpae</name>
    <dbReference type="NCBI Taxonomy" id="2591009"/>
    <lineage>
        <taxon>Bacteria</taxon>
        <taxon>Pseudomonadati</taxon>
        <taxon>Pseudomonadota</taxon>
        <taxon>Alphaproteobacteria</taxon>
        <taxon>Rhodospirillales</taxon>
        <taxon>Rhodospirillaceae</taxon>
        <taxon>Denitrobaculum</taxon>
    </lineage>
</organism>
<dbReference type="GO" id="GO:0003700">
    <property type="term" value="F:DNA-binding transcription factor activity"/>
    <property type="evidence" value="ECO:0007669"/>
    <property type="project" value="InterPro"/>
</dbReference>
<protein>
    <submittedName>
        <fullName evidence="6">LysR family transcriptional regulator</fullName>
    </submittedName>
</protein>
<dbReference type="PANTHER" id="PTHR30126">
    <property type="entry name" value="HTH-TYPE TRANSCRIPTIONAL REGULATOR"/>
    <property type="match status" value="1"/>
</dbReference>
<comment type="similarity">
    <text evidence="1">Belongs to the LysR transcriptional regulatory family.</text>
</comment>
<gene>
    <name evidence="6" type="ORF">FKG95_08160</name>
</gene>
<evidence type="ECO:0000256" key="4">
    <source>
        <dbReference type="ARBA" id="ARBA00023163"/>
    </source>
</evidence>
<sequence>MDTRLLEDALILLEERNLTAAAVRRNMTQPAFSRRIRALEHWIGQDLLVRGANRVELSPLLAKSEPQIRALLGHLRQLHGHLKKPEGQGEPLVLVAQHSLSASAVPEIIQKANAKDMRWQVRLRTQNQDTAMSMFLRHEADVMVSYEYRELPQVPFDDTVARCVWRRDALVPVVGGALRHQLLDDNILPEHVPCIVYPAESFLGQIVSLHHRGAARILDGPIAVESAFSVGVARMVTAGVGAAWVPHSLIHDEIISGEAVILSSDYRRIPMDITLYVHASNRKARQFQDCLEAEA</sequence>
<evidence type="ECO:0000313" key="6">
    <source>
        <dbReference type="EMBL" id="TQV82183.1"/>
    </source>
</evidence>
<dbReference type="GO" id="GO:0000976">
    <property type="term" value="F:transcription cis-regulatory region binding"/>
    <property type="evidence" value="ECO:0007669"/>
    <property type="project" value="TreeGrafter"/>
</dbReference>
<dbReference type="PANTHER" id="PTHR30126:SF2">
    <property type="entry name" value="HTH-TYPE TRANSCRIPTIONAL REGULATOR YJIE"/>
    <property type="match status" value="1"/>
</dbReference>
<dbReference type="Pfam" id="PF00126">
    <property type="entry name" value="HTH_1"/>
    <property type="match status" value="1"/>
</dbReference>
<keyword evidence="4" id="KW-0804">Transcription</keyword>
<dbReference type="AlphaFoldDB" id="A0A545TYD0"/>
<comment type="caution">
    <text evidence="6">The sequence shown here is derived from an EMBL/GenBank/DDBJ whole genome shotgun (WGS) entry which is preliminary data.</text>
</comment>
<dbReference type="OrthoDB" id="528082at2"/>
<dbReference type="InterPro" id="IPR036390">
    <property type="entry name" value="WH_DNA-bd_sf"/>
</dbReference>
<dbReference type="InterPro" id="IPR005119">
    <property type="entry name" value="LysR_subst-bd"/>
</dbReference>
<dbReference type="SUPFAM" id="SSF46785">
    <property type="entry name" value="Winged helix' DNA-binding domain"/>
    <property type="match status" value="1"/>
</dbReference>
<dbReference type="PROSITE" id="PS50931">
    <property type="entry name" value="HTH_LYSR"/>
    <property type="match status" value="1"/>
</dbReference>
<name>A0A545TYD0_9PROT</name>
<dbReference type="Gene3D" id="3.40.190.290">
    <property type="match status" value="1"/>
</dbReference>
<dbReference type="PRINTS" id="PR00039">
    <property type="entry name" value="HTHLYSR"/>
</dbReference>
<dbReference type="InterPro" id="IPR000847">
    <property type="entry name" value="LysR_HTH_N"/>
</dbReference>
<dbReference type="SUPFAM" id="SSF53850">
    <property type="entry name" value="Periplasmic binding protein-like II"/>
    <property type="match status" value="1"/>
</dbReference>
<evidence type="ECO:0000256" key="1">
    <source>
        <dbReference type="ARBA" id="ARBA00009437"/>
    </source>
</evidence>